<keyword evidence="1" id="KW-1133">Transmembrane helix</keyword>
<dbReference type="Proteomes" id="UP001372834">
    <property type="component" value="Unassembled WGS sequence"/>
</dbReference>
<reference evidence="2 3" key="1">
    <citation type="submission" date="2023-10" db="EMBL/GenBank/DDBJ databases">
        <title>Genomes of two closely related lineages of the louse Polyplax serrata with different host specificities.</title>
        <authorList>
            <person name="Martinu J."/>
            <person name="Tarabai H."/>
            <person name="Stefka J."/>
            <person name="Hypsa V."/>
        </authorList>
    </citation>
    <scope>NUCLEOTIDE SEQUENCE [LARGE SCALE GENOMIC DNA]</scope>
    <source>
        <strain evidence="2">HR10_N</strain>
    </source>
</reference>
<gene>
    <name evidence="2" type="ORF">RUM43_004482</name>
</gene>
<evidence type="ECO:0000313" key="2">
    <source>
        <dbReference type="EMBL" id="KAK6642979.1"/>
    </source>
</evidence>
<dbReference type="Gene3D" id="1.20.140.150">
    <property type="match status" value="1"/>
</dbReference>
<proteinExistence type="predicted"/>
<protein>
    <submittedName>
        <fullName evidence="2">Uncharacterized protein</fullName>
    </submittedName>
</protein>
<dbReference type="AlphaFoldDB" id="A0AAN8SC44"/>
<comment type="caution">
    <text evidence="2">The sequence shown here is derived from an EMBL/GenBank/DDBJ whole genome shotgun (WGS) entry which is preliminary data.</text>
</comment>
<keyword evidence="1" id="KW-0472">Membrane</keyword>
<accession>A0AAN8SC44</accession>
<evidence type="ECO:0000313" key="3">
    <source>
        <dbReference type="Proteomes" id="UP001372834"/>
    </source>
</evidence>
<organism evidence="2 3">
    <name type="scientific">Polyplax serrata</name>
    <name type="common">Common mouse louse</name>
    <dbReference type="NCBI Taxonomy" id="468196"/>
    <lineage>
        <taxon>Eukaryota</taxon>
        <taxon>Metazoa</taxon>
        <taxon>Ecdysozoa</taxon>
        <taxon>Arthropoda</taxon>
        <taxon>Hexapoda</taxon>
        <taxon>Insecta</taxon>
        <taxon>Pterygota</taxon>
        <taxon>Neoptera</taxon>
        <taxon>Paraneoptera</taxon>
        <taxon>Psocodea</taxon>
        <taxon>Troctomorpha</taxon>
        <taxon>Phthiraptera</taxon>
        <taxon>Anoplura</taxon>
        <taxon>Polyplacidae</taxon>
        <taxon>Polyplax</taxon>
    </lineage>
</organism>
<name>A0AAN8SC44_POLSC</name>
<dbReference type="EMBL" id="JAWJWE010000002">
    <property type="protein sequence ID" value="KAK6642979.1"/>
    <property type="molecule type" value="Genomic_DNA"/>
</dbReference>
<feature type="transmembrane region" description="Helical" evidence="1">
    <location>
        <begin position="94"/>
        <end position="118"/>
    </location>
</feature>
<evidence type="ECO:0000256" key="1">
    <source>
        <dbReference type="SAM" id="Phobius"/>
    </source>
</evidence>
<sequence>MTGATAGAMGKRKPFECFGKFAIKKLASPLPIQESSHLCELLCELSRLTLGGGLLIFASVLSDAYIERPRRSHAIGEPFEKVSSSSLFDYKYGWSFFAAGAAFFMSELAAVLSISAYVRRFPTMEEMAQGITCGDV</sequence>
<keyword evidence="1" id="KW-0812">Transmembrane</keyword>